<organism evidence="3 4">
    <name type="scientific">Streptomyces subrutilus</name>
    <dbReference type="NCBI Taxonomy" id="36818"/>
    <lineage>
        <taxon>Bacteria</taxon>
        <taxon>Bacillati</taxon>
        <taxon>Actinomycetota</taxon>
        <taxon>Actinomycetes</taxon>
        <taxon>Kitasatosporales</taxon>
        <taxon>Streptomycetaceae</taxon>
        <taxon>Streptomyces</taxon>
    </lineage>
</organism>
<dbReference type="InterPro" id="IPR001932">
    <property type="entry name" value="PPM-type_phosphatase-like_dom"/>
</dbReference>
<name>A0A1E5PMT6_9ACTN</name>
<dbReference type="GO" id="GO:0016791">
    <property type="term" value="F:phosphatase activity"/>
    <property type="evidence" value="ECO:0007669"/>
    <property type="project" value="TreeGrafter"/>
</dbReference>
<dbReference type="PROSITE" id="PS51746">
    <property type="entry name" value="PPM_2"/>
    <property type="match status" value="1"/>
</dbReference>
<dbReference type="Proteomes" id="UP000095705">
    <property type="component" value="Unassembled WGS sequence"/>
</dbReference>
<dbReference type="PANTHER" id="PTHR43156">
    <property type="entry name" value="STAGE II SPORULATION PROTEIN E-RELATED"/>
    <property type="match status" value="1"/>
</dbReference>
<evidence type="ECO:0000256" key="1">
    <source>
        <dbReference type="ARBA" id="ARBA00022801"/>
    </source>
</evidence>
<comment type="caution">
    <text evidence="3">The sequence shown here is derived from an EMBL/GenBank/DDBJ whole genome shotgun (WGS) entry which is preliminary data.</text>
</comment>
<dbReference type="SUPFAM" id="SSF81606">
    <property type="entry name" value="PP2C-like"/>
    <property type="match status" value="1"/>
</dbReference>
<gene>
    <name evidence="3" type="ORF">BGK67_05455</name>
</gene>
<dbReference type="OrthoDB" id="7943561at2"/>
<dbReference type="STRING" id="36818.BGK67_05455"/>
<dbReference type="InterPro" id="IPR036457">
    <property type="entry name" value="PPM-type-like_dom_sf"/>
</dbReference>
<dbReference type="AlphaFoldDB" id="A0A1E5PMT6"/>
<evidence type="ECO:0000259" key="2">
    <source>
        <dbReference type="PROSITE" id="PS51746"/>
    </source>
</evidence>
<evidence type="ECO:0000313" key="4">
    <source>
        <dbReference type="Proteomes" id="UP000095705"/>
    </source>
</evidence>
<feature type="domain" description="PPM-type phosphatase" evidence="2">
    <location>
        <begin position="365"/>
        <end position="575"/>
    </location>
</feature>
<keyword evidence="1" id="KW-0378">Hydrolase</keyword>
<dbReference type="SMART" id="SM00331">
    <property type="entry name" value="PP2C_SIG"/>
    <property type="match status" value="1"/>
</dbReference>
<keyword evidence="4" id="KW-1185">Reference proteome</keyword>
<protein>
    <recommendedName>
        <fullName evidence="2">PPM-type phosphatase domain-containing protein</fullName>
    </recommendedName>
</protein>
<dbReference type="Pfam" id="PF07228">
    <property type="entry name" value="SpoIIE"/>
    <property type="match status" value="1"/>
</dbReference>
<dbReference type="InterPro" id="IPR052016">
    <property type="entry name" value="Bact_Sigma-Reg"/>
</dbReference>
<dbReference type="PANTHER" id="PTHR43156:SF2">
    <property type="entry name" value="STAGE II SPORULATION PROTEIN E"/>
    <property type="match status" value="1"/>
</dbReference>
<dbReference type="RefSeq" id="WP_069919014.1">
    <property type="nucleotide sequence ID" value="NZ_MEHK01000001.1"/>
</dbReference>
<proteinExistence type="predicted"/>
<accession>A0A1E5PMT6</accession>
<evidence type="ECO:0000313" key="3">
    <source>
        <dbReference type="EMBL" id="OEJ30867.1"/>
    </source>
</evidence>
<dbReference type="EMBL" id="MEHK01000001">
    <property type="protein sequence ID" value="OEJ30867.1"/>
    <property type="molecule type" value="Genomic_DNA"/>
</dbReference>
<sequence>MPPLSPQDPNSLKELLAREVAALRKAAVGAAGVRLDDDGVPPVPAVAADPPEQPCACGAGEGPGHSCGGGPEGHDPWACVCATLPAIPVSAALLVPVRDGDGRTVDFTVRAGNHVRPARWLDSPDRHVGSRLGDVQPGAAASGLVDALAEVLRTGRALKALAVDYTEQRGDGLHRTQLLYEAASCGGNVLATWRPAHNRAELLSRDAQYIASMGWGTWDLLSGETVWSEGLCSLFRTDATRPMSLSDLCDATLLDDVPRFGKLLLGLLDGEEPPGAEVRFSVLGELRTLHLVGRPVLSTDGLVWSVHLIARDLTAQVRSRQRLAATRRQTERLREEAAAERRVASVLREALLPTHSAELAGLGLSVAAAYVPAESEAAVGGDWYKCRLLPDGRGLLAIGDACGHGLGAVARMAQQRHALAGLAHAPGTHAGQLTTWLNELLCGDPAAQTATAIIGHVDDRRDFRWACAGHPAPLLLRDGRATTLDTGHRGPLFGMLPGYEYATATLALRPGDLLLLYTDGMVERRGEDITAGIEALRAELVACEGLAAQEALDRIMAAYTPETHEDDTCLLAIRLD</sequence>
<dbReference type="Gene3D" id="3.60.40.10">
    <property type="entry name" value="PPM-type phosphatase domain"/>
    <property type="match status" value="1"/>
</dbReference>
<dbReference type="SUPFAM" id="SSF55785">
    <property type="entry name" value="PYP-like sensor domain (PAS domain)"/>
    <property type="match status" value="1"/>
</dbReference>
<reference evidence="3 4" key="1">
    <citation type="submission" date="2016-08" db="EMBL/GenBank/DDBJ databases">
        <title>The complete genome of Streptomyces subrutilus 10-1-1.</title>
        <authorList>
            <person name="Chen X."/>
        </authorList>
    </citation>
    <scope>NUCLEOTIDE SEQUENCE [LARGE SCALE GENOMIC DNA]</scope>
    <source>
        <strain evidence="3 4">10-1-1</strain>
    </source>
</reference>
<dbReference type="InterPro" id="IPR035965">
    <property type="entry name" value="PAS-like_dom_sf"/>
</dbReference>